<dbReference type="SMART" id="SM00557">
    <property type="entry name" value="IG_FLMN"/>
    <property type="match status" value="8"/>
</dbReference>
<feature type="repeat" description="Filamin" evidence="3">
    <location>
        <begin position="737"/>
        <end position="832"/>
    </location>
</feature>
<evidence type="ECO:0000313" key="4">
    <source>
        <dbReference type="EMBL" id="ELT94727.1"/>
    </source>
</evidence>
<sequence>MPRPAYEVGANNDGSININYMPSETGVHELNIGFNEQPIDDSPFRCTVDKVGGKFITAYGAGLTSGASGKDCNFSVVGPGNHCMAANIDVTIDGASKAEIKRKEKKGSRTDVTYLPMSPGEYNISIKTKGKHIHGSPFSAKISGEGHKRSQFSNSATSEYILGTKQVDLAHMVATMKGPSGSSDPILLKKSADGRLAIACFQPKLRGKYVINVTAEGKAIQGSPFTIDIKDNQLCNAGHVKVSGPGKTDAEANVWNDLCIDVSNAGFGALSMSIEGPHRTDIRLKEANAGVFDLEYKPHEPGIYLINVKFGDDHITGSPLVINVGGKPSGRVRETVSKQIDSVPDTGPGSKCEFQLKIPGIDPLDMEAALTNPAGKTELCEIRDLPEHLYDIKFTPDVSGVHTVSLKFKGLHISGSPFQYTVGPSPCGGTHKVEIGGPGLERGEVGIKNEFNVYTREAGPGLLSIGIEGLSKPKIDLVDRGGGYTTIAYQVDLPGEYMIHVKYDDVHVPDSPSKVFIAPESSEAKNCTLHGLRDRGLEVGKPATFQIGLNGARGVLKGHVDTPSGTEDDLFMQEIDKDVHACRFLPQENGVYYVHCTFNEAHIEGSPFPLQIGKMGADAALVLARGDGLEKGECGKPTKFVVCTVDAGSGTLAVMIDGPSKVAIICTEVDEGYEFSYTPMAPGDYLINVKFCNVTIAGCPTKAVITGAGRPSDIIEHSGLAVEAVEKSAGEQKKTKTFKGDATKVVAKGNGLKKAFSGSAGNFTIDVKGAGQGALYMGMVAQSGNPIAELSYKRARGTLYNCTFRAVEKGDATLTIRWGSDDIPGSPFAVKIA</sequence>
<comment type="similarity">
    <text evidence="1">Belongs to the filamin family.</text>
</comment>
<dbReference type="InterPro" id="IPR013783">
    <property type="entry name" value="Ig-like_fold"/>
</dbReference>
<dbReference type="Gene3D" id="2.60.40.10">
    <property type="entry name" value="Immunoglobulins"/>
    <property type="match status" value="9"/>
</dbReference>
<dbReference type="HOGENOM" id="CLU_339581_0_0_1"/>
<dbReference type="STRING" id="283909.R7TMG4"/>
<dbReference type="EMBL" id="KB309345">
    <property type="protein sequence ID" value="ELT94727.1"/>
    <property type="molecule type" value="Genomic_DNA"/>
</dbReference>
<name>R7TMG4_CAPTE</name>
<feature type="repeat" description="Filamin" evidence="3">
    <location>
        <begin position="519"/>
        <end position="612"/>
    </location>
</feature>
<feature type="repeat" description="Filamin" evidence="3">
    <location>
        <begin position="232"/>
        <end position="324"/>
    </location>
</feature>
<reference evidence="5" key="3">
    <citation type="submission" date="2015-06" db="UniProtKB">
        <authorList>
            <consortium name="EnsemblMetazoa"/>
        </authorList>
    </citation>
    <scope>IDENTIFICATION</scope>
</reference>
<evidence type="ECO:0000256" key="1">
    <source>
        <dbReference type="ARBA" id="ARBA00009238"/>
    </source>
</evidence>
<protein>
    <submittedName>
        <fullName evidence="4 5">Uncharacterized protein</fullName>
    </submittedName>
</protein>
<organism evidence="4">
    <name type="scientific">Capitella teleta</name>
    <name type="common">Polychaete worm</name>
    <dbReference type="NCBI Taxonomy" id="283909"/>
    <lineage>
        <taxon>Eukaryota</taxon>
        <taxon>Metazoa</taxon>
        <taxon>Spiralia</taxon>
        <taxon>Lophotrochozoa</taxon>
        <taxon>Annelida</taxon>
        <taxon>Polychaeta</taxon>
        <taxon>Sedentaria</taxon>
        <taxon>Scolecida</taxon>
        <taxon>Capitellidae</taxon>
        <taxon>Capitella</taxon>
    </lineage>
</organism>
<feature type="repeat" description="Filamin" evidence="3">
    <location>
        <begin position="425"/>
        <end position="517"/>
    </location>
</feature>
<dbReference type="EnsemblMetazoa" id="CapteT223059">
    <property type="protein sequence ID" value="CapteP223059"/>
    <property type="gene ID" value="CapteG223059"/>
</dbReference>
<dbReference type="Pfam" id="PF00630">
    <property type="entry name" value="Filamin"/>
    <property type="match status" value="8"/>
</dbReference>
<feature type="repeat" description="Filamin" evidence="3">
    <location>
        <begin position="614"/>
        <end position="705"/>
    </location>
</feature>
<dbReference type="GO" id="GO:0051015">
    <property type="term" value="F:actin filament binding"/>
    <property type="evidence" value="ECO:0007669"/>
    <property type="project" value="InterPro"/>
</dbReference>
<dbReference type="OMA" id="GWANNYL"/>
<dbReference type="InterPro" id="IPR014756">
    <property type="entry name" value="Ig_E-set"/>
</dbReference>
<gene>
    <name evidence="4" type="ORF">CAPTEDRAFT_223059</name>
</gene>
<proteinExistence type="inferred from homology"/>
<dbReference type="PROSITE" id="PS50194">
    <property type="entry name" value="FILAMIN_REPEAT"/>
    <property type="match status" value="9"/>
</dbReference>
<reference evidence="4 6" key="2">
    <citation type="journal article" date="2013" name="Nature">
        <title>Insights into bilaterian evolution from three spiralian genomes.</title>
        <authorList>
            <person name="Simakov O."/>
            <person name="Marletaz F."/>
            <person name="Cho S.J."/>
            <person name="Edsinger-Gonzales E."/>
            <person name="Havlak P."/>
            <person name="Hellsten U."/>
            <person name="Kuo D.H."/>
            <person name="Larsson T."/>
            <person name="Lv J."/>
            <person name="Arendt D."/>
            <person name="Savage R."/>
            <person name="Osoegawa K."/>
            <person name="de Jong P."/>
            <person name="Grimwood J."/>
            <person name="Chapman J.A."/>
            <person name="Shapiro H."/>
            <person name="Aerts A."/>
            <person name="Otillar R.P."/>
            <person name="Terry A.Y."/>
            <person name="Boore J.L."/>
            <person name="Grigoriev I.V."/>
            <person name="Lindberg D.R."/>
            <person name="Seaver E.C."/>
            <person name="Weisblat D.A."/>
            <person name="Putnam N.H."/>
            <person name="Rokhsar D.S."/>
        </authorList>
    </citation>
    <scope>NUCLEOTIDE SEQUENCE</scope>
    <source>
        <strain evidence="4 6">I ESC-2004</strain>
    </source>
</reference>
<dbReference type="InterPro" id="IPR044801">
    <property type="entry name" value="Filamin"/>
</dbReference>
<evidence type="ECO:0000313" key="5">
    <source>
        <dbReference type="EnsemblMetazoa" id="CapteP223059"/>
    </source>
</evidence>
<dbReference type="EMBL" id="AMQN01012180">
    <property type="status" value="NOT_ANNOTATED_CDS"/>
    <property type="molecule type" value="Genomic_DNA"/>
</dbReference>
<feature type="repeat" description="Filamin" evidence="3">
    <location>
        <begin position="140"/>
        <end position="229"/>
    </location>
</feature>
<evidence type="ECO:0000256" key="2">
    <source>
        <dbReference type="ARBA" id="ARBA00022737"/>
    </source>
</evidence>
<dbReference type="InterPro" id="IPR001298">
    <property type="entry name" value="Filamin/ABP280_rpt"/>
</dbReference>
<evidence type="ECO:0000256" key="3">
    <source>
        <dbReference type="PROSITE-ProRule" id="PRU00087"/>
    </source>
</evidence>
<reference evidence="6" key="1">
    <citation type="submission" date="2012-12" db="EMBL/GenBank/DDBJ databases">
        <authorList>
            <person name="Hellsten U."/>
            <person name="Grimwood J."/>
            <person name="Chapman J.A."/>
            <person name="Shapiro H."/>
            <person name="Aerts A."/>
            <person name="Otillar R.P."/>
            <person name="Terry A.Y."/>
            <person name="Boore J.L."/>
            <person name="Simakov O."/>
            <person name="Marletaz F."/>
            <person name="Cho S.-J."/>
            <person name="Edsinger-Gonzales E."/>
            <person name="Havlak P."/>
            <person name="Kuo D.-H."/>
            <person name="Larsson T."/>
            <person name="Lv J."/>
            <person name="Arendt D."/>
            <person name="Savage R."/>
            <person name="Osoegawa K."/>
            <person name="de Jong P."/>
            <person name="Lindberg D.R."/>
            <person name="Seaver E.C."/>
            <person name="Weisblat D.A."/>
            <person name="Putnam N.H."/>
            <person name="Grigoriev I.V."/>
            <person name="Rokhsar D.S."/>
        </authorList>
    </citation>
    <scope>NUCLEOTIDE SEQUENCE</scope>
    <source>
        <strain evidence="6">I ESC-2004</strain>
    </source>
</reference>
<dbReference type="FunFam" id="2.60.40.10:FF:000092">
    <property type="entry name" value="Filamin-B isoform B"/>
    <property type="match status" value="1"/>
</dbReference>
<dbReference type="InterPro" id="IPR017868">
    <property type="entry name" value="Filamin/ABP280_repeat-like"/>
</dbReference>
<keyword evidence="2" id="KW-0677">Repeat</keyword>
<dbReference type="PANTHER" id="PTHR38537">
    <property type="entry name" value="JITTERBUG, ISOFORM N"/>
    <property type="match status" value="1"/>
</dbReference>
<dbReference type="Proteomes" id="UP000014760">
    <property type="component" value="Unassembled WGS sequence"/>
</dbReference>
<keyword evidence="6" id="KW-1185">Reference proteome</keyword>
<dbReference type="GO" id="GO:0030036">
    <property type="term" value="P:actin cytoskeleton organization"/>
    <property type="evidence" value="ECO:0007669"/>
    <property type="project" value="InterPro"/>
</dbReference>
<dbReference type="SUPFAM" id="SSF81296">
    <property type="entry name" value="E set domains"/>
    <property type="match status" value="9"/>
</dbReference>
<feature type="repeat" description="Filamin" evidence="3">
    <location>
        <begin position="349"/>
        <end position="422"/>
    </location>
</feature>
<feature type="repeat" description="Filamin" evidence="3">
    <location>
        <begin position="56"/>
        <end position="142"/>
    </location>
</feature>
<accession>R7TMG4</accession>
<evidence type="ECO:0000313" key="6">
    <source>
        <dbReference type="Proteomes" id="UP000014760"/>
    </source>
</evidence>
<dbReference type="PANTHER" id="PTHR38537:SF8">
    <property type="entry name" value="FILAMIN-A"/>
    <property type="match status" value="1"/>
</dbReference>
<dbReference type="OrthoDB" id="5334309at2759"/>
<dbReference type="AlphaFoldDB" id="R7TMG4"/>
<feature type="repeat" description="Filamin" evidence="3">
    <location>
        <begin position="11"/>
        <end position="48"/>
    </location>
</feature>